<dbReference type="InterPro" id="IPR000551">
    <property type="entry name" value="MerR-type_HTH_dom"/>
</dbReference>
<dbReference type="InterPro" id="IPR036244">
    <property type="entry name" value="TipA-like_antibiotic-bd"/>
</dbReference>
<dbReference type="SUPFAM" id="SSF46955">
    <property type="entry name" value="Putative DNA-binding domain"/>
    <property type="match status" value="1"/>
</dbReference>
<accession>A0A919AN17</accession>
<sequence>MKTKKTTYQVKEVAALSGVTVRTLHHYDKIGLLRPTARTSSGYRLYSEDALFRLQQIIIGREMGLSLEDIRASLDAPDFDLRAMLVRQRQCLEEKKDRTETMLKAIDTALASIDGTAPPQKTGTDSEEKIMSQKARPDKTMFKGFSPDAYGAEAKEKWGHTEMYAESQRRSGTYSKDDWDRLNAEQGMIFDALATEMRAGKAPDDPVVQSLVQDHRAYIDRWFYPCSMDMHAALADMYRQDARFQRTIDTHGDGLALYLADAIQAQSPSPAS</sequence>
<dbReference type="InterPro" id="IPR012925">
    <property type="entry name" value="TipAS_dom"/>
</dbReference>
<dbReference type="PROSITE" id="PS50937">
    <property type="entry name" value="HTH_MERR_2"/>
    <property type="match status" value="1"/>
</dbReference>
<keyword evidence="1" id="KW-0805">Transcription regulation</keyword>
<reference evidence="7" key="1">
    <citation type="journal article" date="2014" name="Int. J. Syst. Evol. Microbiol.">
        <title>Complete genome sequence of Corynebacterium casei LMG S-19264T (=DSM 44701T), isolated from a smear-ripened cheese.</title>
        <authorList>
            <consortium name="US DOE Joint Genome Institute (JGI-PGF)"/>
            <person name="Walter F."/>
            <person name="Albersmeier A."/>
            <person name="Kalinowski J."/>
            <person name="Ruckert C."/>
        </authorList>
    </citation>
    <scope>NUCLEOTIDE SEQUENCE</scope>
    <source>
        <strain evidence="7">KCTC 42590</strain>
    </source>
</reference>
<dbReference type="GO" id="GO:0003677">
    <property type="term" value="F:DNA binding"/>
    <property type="evidence" value="ECO:0007669"/>
    <property type="project" value="UniProtKB-KW"/>
</dbReference>
<comment type="caution">
    <text evidence="7">The sequence shown here is derived from an EMBL/GenBank/DDBJ whole genome shotgun (WGS) entry which is preliminary data.</text>
</comment>
<evidence type="ECO:0000256" key="2">
    <source>
        <dbReference type="ARBA" id="ARBA00023125"/>
    </source>
</evidence>
<feature type="region of interest" description="Disordered" evidence="5">
    <location>
        <begin position="114"/>
        <end position="134"/>
    </location>
</feature>
<dbReference type="Proteomes" id="UP000630923">
    <property type="component" value="Unassembled WGS sequence"/>
</dbReference>
<dbReference type="EMBL" id="BNCI01000001">
    <property type="protein sequence ID" value="GHF16403.1"/>
    <property type="molecule type" value="Genomic_DNA"/>
</dbReference>
<keyword evidence="4" id="KW-0804">Transcription</keyword>
<evidence type="ECO:0000256" key="1">
    <source>
        <dbReference type="ARBA" id="ARBA00023015"/>
    </source>
</evidence>
<gene>
    <name evidence="7" type="primary">tipA</name>
    <name evidence="7" type="ORF">GCM10017044_08360</name>
</gene>
<protein>
    <submittedName>
        <fullName evidence="7">HTH-type transcriptional activator TipA</fullName>
    </submittedName>
</protein>
<keyword evidence="8" id="KW-1185">Reference proteome</keyword>
<evidence type="ECO:0000259" key="6">
    <source>
        <dbReference type="PROSITE" id="PS50937"/>
    </source>
</evidence>
<dbReference type="PANTHER" id="PTHR30204:SF90">
    <property type="entry name" value="HTH-TYPE TRANSCRIPTIONAL ACTIVATOR MTA"/>
    <property type="match status" value="1"/>
</dbReference>
<proteinExistence type="predicted"/>
<dbReference type="RefSeq" id="WP_191250288.1">
    <property type="nucleotide sequence ID" value="NZ_BNCI01000001.1"/>
</dbReference>
<evidence type="ECO:0000256" key="4">
    <source>
        <dbReference type="ARBA" id="ARBA00023163"/>
    </source>
</evidence>
<keyword evidence="2" id="KW-0238">DNA-binding</keyword>
<dbReference type="Gene3D" id="1.10.490.50">
    <property type="entry name" value="Antibiotic binding domain of TipA-like multidrug resistance regulators"/>
    <property type="match status" value="1"/>
</dbReference>
<dbReference type="InterPro" id="IPR009061">
    <property type="entry name" value="DNA-bd_dom_put_sf"/>
</dbReference>
<dbReference type="SMART" id="SM00422">
    <property type="entry name" value="HTH_MERR"/>
    <property type="match status" value="1"/>
</dbReference>
<reference evidence="7" key="2">
    <citation type="submission" date="2020-09" db="EMBL/GenBank/DDBJ databases">
        <authorList>
            <person name="Sun Q."/>
            <person name="Kim S."/>
        </authorList>
    </citation>
    <scope>NUCLEOTIDE SEQUENCE</scope>
    <source>
        <strain evidence="7">KCTC 42590</strain>
    </source>
</reference>
<dbReference type="PRINTS" id="PR00040">
    <property type="entry name" value="HTHMERR"/>
</dbReference>
<dbReference type="GO" id="GO:0003700">
    <property type="term" value="F:DNA-binding transcription factor activity"/>
    <property type="evidence" value="ECO:0007669"/>
    <property type="project" value="InterPro"/>
</dbReference>
<dbReference type="Pfam" id="PF07739">
    <property type="entry name" value="TipAS"/>
    <property type="match status" value="1"/>
</dbReference>
<dbReference type="SUPFAM" id="SSF89082">
    <property type="entry name" value="Antibiotic binding domain of TipA-like multidrug resistance regulators"/>
    <property type="match status" value="1"/>
</dbReference>
<feature type="domain" description="HTH merR-type" evidence="6">
    <location>
        <begin position="7"/>
        <end position="76"/>
    </location>
</feature>
<dbReference type="Gene3D" id="1.10.1660.10">
    <property type="match status" value="1"/>
</dbReference>
<keyword evidence="3" id="KW-0010">Activator</keyword>
<evidence type="ECO:0000256" key="5">
    <source>
        <dbReference type="SAM" id="MobiDB-lite"/>
    </source>
</evidence>
<evidence type="ECO:0000313" key="8">
    <source>
        <dbReference type="Proteomes" id="UP000630923"/>
    </source>
</evidence>
<dbReference type="PANTHER" id="PTHR30204">
    <property type="entry name" value="REDOX-CYCLING DRUG-SENSING TRANSCRIPTIONAL ACTIVATOR SOXR"/>
    <property type="match status" value="1"/>
</dbReference>
<dbReference type="InterPro" id="IPR047057">
    <property type="entry name" value="MerR_fam"/>
</dbReference>
<dbReference type="Pfam" id="PF13411">
    <property type="entry name" value="MerR_1"/>
    <property type="match status" value="1"/>
</dbReference>
<evidence type="ECO:0000313" key="7">
    <source>
        <dbReference type="EMBL" id="GHF16403.1"/>
    </source>
</evidence>
<name>A0A919AN17_9PROT</name>
<feature type="compositionally biased region" description="Basic and acidic residues" evidence="5">
    <location>
        <begin position="124"/>
        <end position="134"/>
    </location>
</feature>
<evidence type="ECO:0000256" key="3">
    <source>
        <dbReference type="ARBA" id="ARBA00023159"/>
    </source>
</evidence>
<organism evidence="7 8">
    <name type="scientific">Kordiimonas sediminis</name>
    <dbReference type="NCBI Taxonomy" id="1735581"/>
    <lineage>
        <taxon>Bacteria</taxon>
        <taxon>Pseudomonadati</taxon>
        <taxon>Pseudomonadota</taxon>
        <taxon>Alphaproteobacteria</taxon>
        <taxon>Kordiimonadales</taxon>
        <taxon>Kordiimonadaceae</taxon>
        <taxon>Kordiimonas</taxon>
    </lineage>
</organism>
<dbReference type="AlphaFoldDB" id="A0A919AN17"/>
<dbReference type="CDD" id="cd01106">
    <property type="entry name" value="HTH_TipAL-Mta"/>
    <property type="match status" value="1"/>
</dbReference>